<accession>B9WIE1</accession>
<keyword evidence="9" id="KW-1185">Reference proteome</keyword>
<reference evidence="8 9" key="1">
    <citation type="journal article" date="2009" name="Genome Res.">
        <title>Comparative genomics of the fungal pathogens Candida dubliniensis and Candida albicans.</title>
        <authorList>
            <person name="Jackson A.P."/>
            <person name="Gamble J.A."/>
            <person name="Yeomans T."/>
            <person name="Moran G.P."/>
            <person name="Saunders D."/>
            <person name="Harris D."/>
            <person name="Aslett M."/>
            <person name="Barrell J.F."/>
            <person name="Butler G."/>
            <person name="Citiulo F."/>
            <person name="Coleman D.C."/>
            <person name="de Groot P.W.J."/>
            <person name="Goodwin T.J."/>
            <person name="Quail M.A."/>
            <person name="McQuillan J."/>
            <person name="Munro C.A."/>
            <person name="Pain A."/>
            <person name="Poulter R.T."/>
            <person name="Rajandream M.A."/>
            <person name="Renauld H."/>
            <person name="Spiering M.J."/>
            <person name="Tivey A."/>
            <person name="Gow N.A.R."/>
            <person name="Barrell B."/>
            <person name="Sullivan D.J."/>
            <person name="Berriman M."/>
        </authorList>
    </citation>
    <scope>NUCLEOTIDE SEQUENCE [LARGE SCALE GENOMIC DNA]</scope>
    <source>
        <strain evidence="9">CD36 / ATCC MYA-646 / CBS 7987 / NCPF 3949 / NRRL Y-17841</strain>
    </source>
</reference>
<sequence>MYQHQDQAQHHHYQSYNSYNPSIEDLIASSDEKRYQNGGVGNSLQRPPVAGLPYVSSQVNPNTSSANLSKLTNNVNNYGYSNNNNNNYIQLHTPPLSSNPSFTSFQNLNYPLSPLSKPTSPEPILSAASVTTSKFLASSFFSWFPPINVRIVSFCIGWYLCSIVSSNSTKLILNDFKFPVTLTQFQFSASFTFCLVFLNIVKLNPDRISNKLPPGFIPSMTETNRISLTQFITPTRLIIQTTLPMGMFQFIGHITSHKATSLIPVSIVHTIKSLSPIITVLIYRFLFGKSYRMRTYVTLIPLCCGIMLTCYKKNHTSNQNNVPSTGSSVINNSLDNINHNNNYSTGLIFAFISMIIFVSQNIFAKKRLTVESSSTIPMNTKSTSRINSNKVDKLTILFYCSIIGFVLTCPIYFVTEWMNYNAFGAISLLQLNSYVMSLVLLNGLSHFVQSLLAFQILGMVSPINYSIANILKRIFIILISFIWESKQFSNSQSVGLVITLFGLYCYDRWGTVSNSSSASNPGNY</sequence>
<dbReference type="Proteomes" id="UP000002605">
    <property type="component" value="Chromosome 6"/>
</dbReference>
<dbReference type="GO" id="GO:0016020">
    <property type="term" value="C:membrane"/>
    <property type="evidence" value="ECO:0007669"/>
    <property type="project" value="UniProtKB-SubCell"/>
</dbReference>
<dbReference type="HOGENOM" id="CLU_019048_4_1_1"/>
<dbReference type="eggNOG" id="KOG1441">
    <property type="taxonomic scope" value="Eukaryota"/>
</dbReference>
<organism evidence="8 9">
    <name type="scientific">Candida dubliniensis (strain CD36 / ATCC MYA-646 / CBS 7987 / NCPF 3949 / NRRL Y-17841)</name>
    <name type="common">Yeast</name>
    <dbReference type="NCBI Taxonomy" id="573826"/>
    <lineage>
        <taxon>Eukaryota</taxon>
        <taxon>Fungi</taxon>
        <taxon>Dikarya</taxon>
        <taxon>Ascomycota</taxon>
        <taxon>Saccharomycotina</taxon>
        <taxon>Pichiomycetes</taxon>
        <taxon>Debaryomycetaceae</taxon>
        <taxon>Candida/Lodderomyces clade</taxon>
        <taxon>Candida</taxon>
    </lineage>
</organism>
<feature type="domain" description="Sugar phosphate transporter" evidence="6">
    <location>
        <begin position="150"/>
        <end position="312"/>
    </location>
</feature>
<keyword evidence="4 5" id="KW-0472">Membrane</keyword>
<evidence type="ECO:0000256" key="4">
    <source>
        <dbReference type="ARBA" id="ARBA00023136"/>
    </source>
</evidence>
<dbReference type="InterPro" id="IPR037185">
    <property type="entry name" value="EmrE-like"/>
</dbReference>
<protein>
    <submittedName>
        <fullName evidence="8">ER-to-Golgi transporter protein, putative</fullName>
    </submittedName>
</protein>
<dbReference type="SUPFAM" id="SSF103481">
    <property type="entry name" value="Multidrug resistance efflux transporter EmrE"/>
    <property type="match status" value="1"/>
</dbReference>
<evidence type="ECO:0000256" key="2">
    <source>
        <dbReference type="ARBA" id="ARBA00022692"/>
    </source>
</evidence>
<dbReference type="KEGG" id="cdu:CD36_60510"/>
<dbReference type="GeneID" id="8048735"/>
<dbReference type="InterPro" id="IPR004853">
    <property type="entry name" value="Sugar_P_trans_dom"/>
</dbReference>
<dbReference type="CGD" id="CAL0000171875">
    <property type="gene designation" value="Cd36_60510"/>
</dbReference>
<keyword evidence="2 5" id="KW-0812">Transmembrane</keyword>
<evidence type="ECO:0000256" key="5">
    <source>
        <dbReference type="SAM" id="Phobius"/>
    </source>
</evidence>
<evidence type="ECO:0000259" key="6">
    <source>
        <dbReference type="Pfam" id="PF03151"/>
    </source>
</evidence>
<dbReference type="OrthoDB" id="1588579at2759"/>
<evidence type="ECO:0000313" key="8">
    <source>
        <dbReference type="EMBL" id="CAX41005.1"/>
    </source>
</evidence>
<name>B9WIE1_CANDC</name>
<dbReference type="PANTHER" id="PTHR11132">
    <property type="entry name" value="SOLUTE CARRIER FAMILY 35"/>
    <property type="match status" value="1"/>
</dbReference>
<dbReference type="RefSeq" id="XP_002420853.1">
    <property type="nucleotide sequence ID" value="XM_002420808.1"/>
</dbReference>
<feature type="transmembrane region" description="Helical" evidence="5">
    <location>
        <begin position="394"/>
        <end position="414"/>
    </location>
</feature>
<dbReference type="Pfam" id="PF03151">
    <property type="entry name" value="TPT"/>
    <property type="match status" value="2"/>
</dbReference>
<proteinExistence type="predicted"/>
<feature type="transmembrane region" description="Helical" evidence="5">
    <location>
        <begin position="237"/>
        <end position="256"/>
    </location>
</feature>
<feature type="transmembrane region" description="Helical" evidence="5">
    <location>
        <begin position="343"/>
        <end position="364"/>
    </location>
</feature>
<evidence type="ECO:0000256" key="3">
    <source>
        <dbReference type="ARBA" id="ARBA00022989"/>
    </source>
</evidence>
<comment type="subcellular location">
    <subcellularLocation>
        <location evidence="1">Membrane</location>
        <topology evidence="1">Multi-pass membrane protein</topology>
    </subcellularLocation>
</comment>
<evidence type="ECO:0000313" key="9">
    <source>
        <dbReference type="Proteomes" id="UP000002605"/>
    </source>
</evidence>
<evidence type="ECO:0000313" key="7">
    <source>
        <dbReference type="CGD" id="CAL0000171875"/>
    </source>
</evidence>
<evidence type="ECO:0000256" key="1">
    <source>
        <dbReference type="ARBA" id="ARBA00004141"/>
    </source>
</evidence>
<feature type="domain" description="Sugar phosphate transporter" evidence="6">
    <location>
        <begin position="345"/>
        <end position="506"/>
    </location>
</feature>
<dbReference type="EMBL" id="FM992693">
    <property type="protein sequence ID" value="CAX41005.1"/>
    <property type="molecule type" value="Genomic_DNA"/>
</dbReference>
<feature type="transmembrane region" description="Helical" evidence="5">
    <location>
        <begin position="185"/>
        <end position="201"/>
    </location>
</feature>
<dbReference type="VEuPathDB" id="FungiDB:CD36_60510"/>
<feature type="transmembrane region" description="Helical" evidence="5">
    <location>
        <begin position="262"/>
        <end position="283"/>
    </location>
</feature>
<gene>
    <name evidence="7" type="ordered locus">Cd36_60510</name>
    <name evidence="8" type="ORF">CD36_60510</name>
</gene>
<keyword evidence="3 5" id="KW-1133">Transmembrane helix</keyword>
<dbReference type="AlphaFoldDB" id="B9WIE1"/>
<dbReference type="InterPro" id="IPR050186">
    <property type="entry name" value="TPT_transporter"/>
</dbReference>
<feature type="transmembrane region" description="Helical" evidence="5">
    <location>
        <begin position="147"/>
        <end position="165"/>
    </location>
</feature>